<evidence type="ECO:0000313" key="4">
    <source>
        <dbReference type="WBParaSite" id="HNAJ_0000271901-mRNA-1"/>
    </source>
</evidence>
<dbReference type="Gene3D" id="4.10.1110.10">
    <property type="entry name" value="AN1-like Zinc finger"/>
    <property type="match status" value="1"/>
</dbReference>
<feature type="region of interest" description="Disordered" evidence="1">
    <location>
        <begin position="313"/>
        <end position="343"/>
    </location>
</feature>
<dbReference type="AlphaFoldDB" id="A0A0R3T6N1"/>
<keyword evidence="3" id="KW-1185">Reference proteome</keyword>
<name>A0A0R3T6N1_RODNA</name>
<reference evidence="2 3" key="2">
    <citation type="submission" date="2018-11" db="EMBL/GenBank/DDBJ databases">
        <authorList>
            <consortium name="Pathogen Informatics"/>
        </authorList>
    </citation>
    <scope>NUCLEOTIDE SEQUENCE [LARGE SCALE GENOMIC DNA]</scope>
</reference>
<proteinExistence type="predicted"/>
<sequence length="547" mass="61786">MDSQEDDISCIFDASYSGSSLSRSSLVWRGENEMKIIRSSSYAYNIDDSIEHFDYSESLFRSLEMSSMPDLVYHKSDDIENVHEPSRRRDFSAAPDFYHGSYHNISESIVNLSAFMKNQNEPFRQSSRKDKVPANSDQTGVENHRAVSDFQPLSGNVVLESTNEPKMQSSTQSTVMDAKTESCIEVPGTFTQNSPYDIEMEVLVIPMVNDFNKTEIRIPTTSLSLDKKKVLKRIAAENELTSLYIGKGKSRYLVLRKKASLLQKQAAERDARIKIELEKKRKLEEMPIPVEDPSPVSQPCLCTVSIQTPSKIDASNSNGIGKAKAKKTSATGTSGDTSMNAAERRKARRAAERLRAQMMEEAKTRKRETVMQTCPLDWIICPWCTKDIPPAEQCGHIAMCRALHRQQNQEAMAKAQLEDFRRNKHKNHPVDPYLAAALKRQNLIEAQLKEVHPNDVNGMLHAAQRVCAVPNCTHIVSPTSGGQCSHCRFSFCPQHRPPHTGHSCSTALSVEKLNRSTDEEDAIADRQAILKQRMRQRINNMAERRRR</sequence>
<dbReference type="Proteomes" id="UP000278807">
    <property type="component" value="Unassembled WGS sequence"/>
</dbReference>
<dbReference type="WBParaSite" id="HNAJ_0000271901-mRNA-1">
    <property type="protein sequence ID" value="HNAJ_0000271901-mRNA-1"/>
    <property type="gene ID" value="HNAJ_0000271901"/>
</dbReference>
<evidence type="ECO:0000313" key="2">
    <source>
        <dbReference type="EMBL" id="VDN98577.1"/>
    </source>
</evidence>
<organism evidence="4">
    <name type="scientific">Rodentolepis nana</name>
    <name type="common">Dwarf tapeworm</name>
    <name type="synonym">Hymenolepis nana</name>
    <dbReference type="NCBI Taxonomy" id="102285"/>
    <lineage>
        <taxon>Eukaryota</taxon>
        <taxon>Metazoa</taxon>
        <taxon>Spiralia</taxon>
        <taxon>Lophotrochozoa</taxon>
        <taxon>Platyhelminthes</taxon>
        <taxon>Cestoda</taxon>
        <taxon>Eucestoda</taxon>
        <taxon>Cyclophyllidea</taxon>
        <taxon>Hymenolepididae</taxon>
        <taxon>Rodentolepis</taxon>
    </lineage>
</organism>
<dbReference type="InterPro" id="IPR035896">
    <property type="entry name" value="AN1-like_Znf"/>
</dbReference>
<protein>
    <submittedName>
        <fullName evidence="4">AN1-type domain-containing protein</fullName>
    </submittedName>
</protein>
<feature type="region of interest" description="Disordered" evidence="1">
    <location>
        <begin position="121"/>
        <end position="142"/>
    </location>
</feature>
<reference evidence="4" key="1">
    <citation type="submission" date="2017-02" db="UniProtKB">
        <authorList>
            <consortium name="WormBaseParasite"/>
        </authorList>
    </citation>
    <scope>IDENTIFICATION</scope>
</reference>
<evidence type="ECO:0000256" key="1">
    <source>
        <dbReference type="SAM" id="MobiDB-lite"/>
    </source>
</evidence>
<accession>A0A0R3T6N1</accession>
<dbReference type="EMBL" id="UZAE01001403">
    <property type="protein sequence ID" value="VDN98577.1"/>
    <property type="molecule type" value="Genomic_DNA"/>
</dbReference>
<dbReference type="OrthoDB" id="6266291at2759"/>
<evidence type="ECO:0000313" key="3">
    <source>
        <dbReference type="Proteomes" id="UP000278807"/>
    </source>
</evidence>
<gene>
    <name evidence="2" type="ORF">HNAJ_LOCUS2718</name>
</gene>